<gene>
    <name evidence="7" type="ORF">HB839_14705</name>
    <name evidence="8" type="ORF">HCB47_13870</name>
</gene>
<keyword evidence="9" id="KW-1185">Reference proteome</keyword>
<dbReference type="PANTHER" id="PTHR43333">
    <property type="entry name" value="2-HACID_DH_C DOMAIN-CONTAINING PROTEIN"/>
    <property type="match status" value="1"/>
</dbReference>
<dbReference type="Proteomes" id="UP000518829">
    <property type="component" value="Unassembled WGS sequence"/>
</dbReference>
<dbReference type="InterPro" id="IPR006140">
    <property type="entry name" value="D-isomer_DH_NAD-bd"/>
</dbReference>
<keyword evidence="3" id="KW-0520">NAD</keyword>
<dbReference type="InterPro" id="IPR036291">
    <property type="entry name" value="NAD(P)-bd_dom_sf"/>
</dbReference>
<proteinExistence type="inferred from homology"/>
<dbReference type="InterPro" id="IPR006139">
    <property type="entry name" value="D-isomer_2_OHA_DH_cat_dom"/>
</dbReference>
<sequence length="313" mass="35347">MKVLFTLDVPEHLQKLQAEKFPDDTFYYENINHFANLGELDVIITYGSNITEEIVKKATKLKLIMVFSAGIDSLPRKIIQKQKIKVANVRGIHAIPMGEYALSFMLSHVKKAAFFYQMQKEEEWASEEPITELAGKTLVVAGTGAIGAKVAEFAQAFDMEVLGINTTGHAAKPFSKTYAMTDLEKVAPLADFFVSVLPQTEETSGIYQLSFFRKMKSSAVFINIGRGSAVELETIERASKDRQIAHFYLDVLPEEPLPPDSNLWHANNITITPHVSGHSNKYLDRSFEIWFENINHLKENTKLRNEIDLNKGY</sequence>
<dbReference type="AlphaFoldDB" id="A0A7X0ZK53"/>
<comment type="similarity">
    <text evidence="1 4">Belongs to the D-isomer specific 2-hydroxyacid dehydrogenase family.</text>
</comment>
<evidence type="ECO:0000313" key="7">
    <source>
        <dbReference type="EMBL" id="MBC1376778.1"/>
    </source>
</evidence>
<dbReference type="PANTHER" id="PTHR43333:SF1">
    <property type="entry name" value="D-ISOMER SPECIFIC 2-HYDROXYACID DEHYDROGENASE NAD-BINDING DOMAIN-CONTAINING PROTEIN"/>
    <property type="match status" value="1"/>
</dbReference>
<evidence type="ECO:0000313" key="8">
    <source>
        <dbReference type="EMBL" id="MBC2288703.1"/>
    </source>
</evidence>
<dbReference type="RefSeq" id="WP_185320051.1">
    <property type="nucleotide sequence ID" value="NZ_JAARPH010000006.1"/>
</dbReference>
<comment type="caution">
    <text evidence="8">The sequence shown here is derived from an EMBL/GenBank/DDBJ whole genome shotgun (WGS) entry which is preliminary data.</text>
</comment>
<dbReference type="SUPFAM" id="SSF52283">
    <property type="entry name" value="Formate/glycerate dehydrogenase catalytic domain-like"/>
    <property type="match status" value="1"/>
</dbReference>
<evidence type="ECO:0000259" key="5">
    <source>
        <dbReference type="Pfam" id="PF00389"/>
    </source>
</evidence>
<dbReference type="GO" id="GO:0016616">
    <property type="term" value="F:oxidoreductase activity, acting on the CH-OH group of donors, NAD or NADP as acceptor"/>
    <property type="evidence" value="ECO:0007669"/>
    <property type="project" value="InterPro"/>
</dbReference>
<organism evidence="8 10">
    <name type="scientific">Listeria farberi</name>
    <dbReference type="NCBI Taxonomy" id="2713500"/>
    <lineage>
        <taxon>Bacteria</taxon>
        <taxon>Bacillati</taxon>
        <taxon>Bacillota</taxon>
        <taxon>Bacilli</taxon>
        <taxon>Bacillales</taxon>
        <taxon>Listeriaceae</taxon>
        <taxon>Listeria</taxon>
    </lineage>
</organism>
<protein>
    <submittedName>
        <fullName evidence="8">Dehydrogenase</fullName>
    </submittedName>
</protein>
<dbReference type="Pfam" id="PF02826">
    <property type="entry name" value="2-Hacid_dh_C"/>
    <property type="match status" value="1"/>
</dbReference>
<name>A0A7X0ZK53_9LIST</name>
<accession>A0A7X0ZK53</accession>
<reference evidence="9 10" key="1">
    <citation type="submission" date="2020-03" db="EMBL/GenBank/DDBJ databases">
        <title>Soil Listeria distribution.</title>
        <authorList>
            <person name="Liao J."/>
            <person name="Wiedmann M."/>
        </authorList>
    </citation>
    <scope>NUCLEOTIDE SEQUENCE [LARGE SCALE GENOMIC DNA]</scope>
    <source>
        <strain evidence="8 10">FSL L7-0072</strain>
        <strain evidence="7 9">FSL L7-1699</strain>
    </source>
</reference>
<evidence type="ECO:0000259" key="6">
    <source>
        <dbReference type="Pfam" id="PF02826"/>
    </source>
</evidence>
<evidence type="ECO:0000256" key="3">
    <source>
        <dbReference type="ARBA" id="ARBA00023027"/>
    </source>
</evidence>
<dbReference type="GO" id="GO:0051287">
    <property type="term" value="F:NAD binding"/>
    <property type="evidence" value="ECO:0007669"/>
    <property type="project" value="InterPro"/>
</dbReference>
<evidence type="ECO:0000313" key="10">
    <source>
        <dbReference type="Proteomes" id="UP000558070"/>
    </source>
</evidence>
<feature type="domain" description="D-isomer specific 2-hydroxyacid dehydrogenase NAD-binding" evidence="6">
    <location>
        <begin position="103"/>
        <end position="276"/>
    </location>
</feature>
<dbReference type="EMBL" id="JAARPH010000006">
    <property type="protein sequence ID" value="MBC1376778.1"/>
    <property type="molecule type" value="Genomic_DNA"/>
</dbReference>
<evidence type="ECO:0000256" key="1">
    <source>
        <dbReference type="ARBA" id="ARBA00005854"/>
    </source>
</evidence>
<dbReference type="EMBL" id="JAARZO010000006">
    <property type="protein sequence ID" value="MBC2288703.1"/>
    <property type="molecule type" value="Genomic_DNA"/>
</dbReference>
<dbReference type="Gene3D" id="3.40.50.720">
    <property type="entry name" value="NAD(P)-binding Rossmann-like Domain"/>
    <property type="match status" value="2"/>
</dbReference>
<evidence type="ECO:0000256" key="2">
    <source>
        <dbReference type="ARBA" id="ARBA00023002"/>
    </source>
</evidence>
<dbReference type="Proteomes" id="UP000558070">
    <property type="component" value="Unassembled WGS sequence"/>
</dbReference>
<feature type="domain" description="D-isomer specific 2-hydroxyacid dehydrogenase catalytic" evidence="5">
    <location>
        <begin position="34"/>
        <end position="307"/>
    </location>
</feature>
<evidence type="ECO:0000313" key="9">
    <source>
        <dbReference type="Proteomes" id="UP000518829"/>
    </source>
</evidence>
<keyword evidence="2 4" id="KW-0560">Oxidoreductase</keyword>
<dbReference type="Pfam" id="PF00389">
    <property type="entry name" value="2-Hacid_dh"/>
    <property type="match status" value="1"/>
</dbReference>
<evidence type="ECO:0000256" key="4">
    <source>
        <dbReference type="RuleBase" id="RU003719"/>
    </source>
</evidence>
<dbReference type="SUPFAM" id="SSF51735">
    <property type="entry name" value="NAD(P)-binding Rossmann-fold domains"/>
    <property type="match status" value="1"/>
</dbReference>